<evidence type="ECO:0000256" key="6">
    <source>
        <dbReference type="ARBA" id="ARBA00022737"/>
    </source>
</evidence>
<dbReference type="InterPro" id="IPR016201">
    <property type="entry name" value="PSI"/>
</dbReference>
<gene>
    <name evidence="15" type="primary">PLXNB1</name>
    <name evidence="15" type="synonym">LOC115585114</name>
</gene>
<feature type="transmembrane region" description="Helical" evidence="13">
    <location>
        <begin position="1060"/>
        <end position="1080"/>
    </location>
</feature>
<keyword evidence="6" id="KW-0677">Repeat</keyword>
<keyword evidence="4 13" id="KW-0812">Transmembrane</keyword>
<evidence type="ECO:0000313" key="15">
    <source>
        <dbReference type="Ensembl" id="ENSSAUP00010007822.1"/>
    </source>
</evidence>
<evidence type="ECO:0000256" key="12">
    <source>
        <dbReference type="PROSITE-ProRule" id="PRU00352"/>
    </source>
</evidence>
<dbReference type="SUPFAM" id="SSF101912">
    <property type="entry name" value="Sema domain"/>
    <property type="match status" value="1"/>
</dbReference>
<evidence type="ECO:0000256" key="2">
    <source>
        <dbReference type="ARBA" id="ARBA00010297"/>
    </source>
</evidence>
<dbReference type="GO" id="GO:0048675">
    <property type="term" value="P:axon extension"/>
    <property type="evidence" value="ECO:0007669"/>
    <property type="project" value="TreeGrafter"/>
</dbReference>
<dbReference type="Pfam" id="PF08337">
    <property type="entry name" value="Plexin_cytopl"/>
    <property type="match status" value="1"/>
</dbReference>
<evidence type="ECO:0000256" key="13">
    <source>
        <dbReference type="SAM" id="Phobius"/>
    </source>
</evidence>
<dbReference type="InterPro" id="IPR046800">
    <property type="entry name" value="Plexin_RBD"/>
</dbReference>
<dbReference type="GO" id="GO:0008360">
    <property type="term" value="P:regulation of cell shape"/>
    <property type="evidence" value="ECO:0007669"/>
    <property type="project" value="TreeGrafter"/>
</dbReference>
<dbReference type="InterPro" id="IPR041019">
    <property type="entry name" value="TIG1_plexin"/>
</dbReference>
<dbReference type="GO" id="GO:0005886">
    <property type="term" value="C:plasma membrane"/>
    <property type="evidence" value="ECO:0007669"/>
    <property type="project" value="UniProtKB-SubCell"/>
</dbReference>
<evidence type="ECO:0000256" key="7">
    <source>
        <dbReference type="ARBA" id="ARBA00022989"/>
    </source>
</evidence>
<dbReference type="GO" id="GO:0017154">
    <property type="term" value="F:semaphorin receptor activity"/>
    <property type="evidence" value="ECO:0007669"/>
    <property type="project" value="InterPro"/>
</dbReference>
<keyword evidence="10" id="KW-0675">Receptor</keyword>
<evidence type="ECO:0000313" key="16">
    <source>
        <dbReference type="Proteomes" id="UP000472265"/>
    </source>
</evidence>
<reference evidence="15" key="2">
    <citation type="submission" date="2025-08" db="UniProtKB">
        <authorList>
            <consortium name="Ensembl"/>
        </authorList>
    </citation>
    <scope>IDENTIFICATION</scope>
</reference>
<organism evidence="15 16">
    <name type="scientific">Sparus aurata</name>
    <name type="common">Gilthead sea bream</name>
    <dbReference type="NCBI Taxonomy" id="8175"/>
    <lineage>
        <taxon>Eukaryota</taxon>
        <taxon>Metazoa</taxon>
        <taxon>Chordata</taxon>
        <taxon>Craniata</taxon>
        <taxon>Vertebrata</taxon>
        <taxon>Euteleostomi</taxon>
        <taxon>Actinopterygii</taxon>
        <taxon>Neopterygii</taxon>
        <taxon>Teleostei</taxon>
        <taxon>Neoteleostei</taxon>
        <taxon>Acanthomorphata</taxon>
        <taxon>Eupercaria</taxon>
        <taxon>Spariformes</taxon>
        <taxon>Sparidae</taxon>
        <taxon>Sparus</taxon>
    </lineage>
</organism>
<dbReference type="InterPro" id="IPR031148">
    <property type="entry name" value="Plexin"/>
</dbReference>
<dbReference type="PANTHER" id="PTHR22625:SF59">
    <property type="entry name" value="PLEXIN-B1 ISOFORM X1"/>
    <property type="match status" value="1"/>
</dbReference>
<dbReference type="GO" id="GO:0050772">
    <property type="term" value="P:positive regulation of axonogenesis"/>
    <property type="evidence" value="ECO:0007669"/>
    <property type="project" value="TreeGrafter"/>
</dbReference>
<feature type="domain" description="Sema" evidence="14">
    <location>
        <begin position="30"/>
        <end position="466"/>
    </location>
</feature>
<dbReference type="SUPFAM" id="SSF48350">
    <property type="entry name" value="GTPase activation domain, GAP"/>
    <property type="match status" value="1"/>
</dbReference>
<evidence type="ECO:0000256" key="4">
    <source>
        <dbReference type="ARBA" id="ARBA00022692"/>
    </source>
</evidence>
<dbReference type="PROSITE" id="PS51004">
    <property type="entry name" value="SEMA"/>
    <property type="match status" value="1"/>
</dbReference>
<evidence type="ECO:0000256" key="10">
    <source>
        <dbReference type="ARBA" id="ARBA00023170"/>
    </source>
</evidence>
<reference evidence="15" key="1">
    <citation type="submission" date="2021-04" db="EMBL/GenBank/DDBJ databases">
        <authorList>
            <consortium name="Wellcome Sanger Institute Data Sharing"/>
        </authorList>
    </citation>
    <scope>NUCLEOTIDE SEQUENCE [LARGE SCALE GENOMIC DNA]</scope>
</reference>
<dbReference type="Ensembl" id="ENSSAUT00010008359.1">
    <property type="protein sequence ID" value="ENSSAUP00010007822.1"/>
    <property type="gene ID" value="ENSSAUG00010002298.1"/>
</dbReference>
<keyword evidence="7 13" id="KW-1133">Transmembrane helix</keyword>
<evidence type="ECO:0000256" key="8">
    <source>
        <dbReference type="ARBA" id="ARBA00023136"/>
    </source>
</evidence>
<proteinExistence type="inferred from homology"/>
<dbReference type="InterPro" id="IPR036352">
    <property type="entry name" value="Semap_dom_sf"/>
</dbReference>
<dbReference type="Pfam" id="PF24479">
    <property type="entry name" value="PSI_PlexinA-B"/>
    <property type="match status" value="1"/>
</dbReference>
<sequence length="1698" mass="189169">MPVWASNPPISSLRISAMLHGKALNSTLLLLLIIFATAFGRSYPRFSRNDTEFQHLVLHPEPSVGTVYVGARDHLFQLDGSDGLRLEQEETTGPVSDSKDCLPPVTELNCPHSRRTNNHNKLLLVDPKALELITCGSIHQGTCQKRSLTSIKKVLFSTERPVDTQYVAANDPSVSTVGLVVGLRGGERTVMYVGRGYTASHPPISTRHLSSEPIFSYEETAKLAVAGRLSEYDHHFVMTFTRRSYVYFLFYRRDIKSASREYRTYAARVCLDDTSYYSYVEVPLVCRSHSSHHRTYNLLQAAQVFPICDLLGVFSTRISSTNSNPLDASALCVYPLDELDRHINSTRDLCYTQDGQVEGRGEVAYIEYEVKSSCDKPPDQPICSVWHTSAARLTAVAVSVREGHSIAFLGDSKGTLHKVAHPIFSGPFSLPQHALGGGQGDALYTLPAHHRPLVAECGDHLDCQSCLSAKDPYCGWCVLEGRCGQRWECQRGSVPGQWLWSFNQTQQCLSIQHLSLYNISRGEETDITVSVEGLPGLGKGEAYSCLFQDTETPASFTDTGVICSTPDASSLPPIGHGDGECFVLSISNFVEGAFFFFSFYCLIHGDLFCLSARSPAVCSARCQGCVSSRWGCNWCIHQHVCTHKHTCNQGVTIYNQNEVHFILFGIEIMQFPSPTSSLCLVSVTLFNCSVGRSDCSRCRTADPKYGCVWCGGAASRIYISNVCSLVFQLDPVSGPVEGGTVVTISGSNLGQRAEDIQNSVQVAGVHCNVIHSRYEVSSRIVCETTSSEKEKSGHASVKVRGGGLGLSAQVFRFQDPVLSSIFPQRGPKAGGSSLTIRGRRLRTGHPSEVSVLIGGVSCMVLDIQEDHISCLTRGSNRTGEHSITVRFGGAERHLQGSVYHYTPNPNITMSRCTVNSSSLILCPTPAVGPEARRARVKVQFLLDSLHFDFSAVGNEAFSYEPNPQLYPLNQNDPSKPYHHKPGSVISVEGENLDLAIYKHEVEARIGEGVCSVKTLTNSHLYCEPPDQQPSVVKMGNLNFSLGRVQYDSQAQSTFPMEAQVGVGVGASIVALIVLIIVLIYRRKSKQAMRDYKKVQIQLENLETSVRDRCKKEFTDLMTEMMDMSSDLVGSGIPFLDYRAYAERIFFPGHQDSPLRRDLDVPESRRQTVEQGLVQLSNLLNSKLFLTKFIHTLEVQRTFSPRDRAYVASLLTVALHGKLEYFTDILKTLLNDLVEQYVAKNPKLMLRRTESVVEKLLTNWMSICLFTFLRESAGESFYMLFRAIKHQVDKGPVDAVTGKAKYTLNDNRLLREDVEYRTLTLNVVMPAAATTGGTTTQTVPAKVLDCDTITQVKEKLVEQTWKGTSYSQRPHIDSLHLEWRAGVAGHLILSDEDLTSVVQGSWKRLNTLQHYKVPDGATVALVPRNTKHHLHDKTPMLDDGEEGGVRLWHLVKASEESELPKHRRGSVRERGGERAKAIPEIYLTRLLSMKGTLQKFVDDLFTAILSTSRPVPLAVKYFFDLLDEQALQHNITDPETIHIWKTNSLPLRFWINILKNPQFIFDVQTSDHVDAVLSVIAQTFMDSCTIADHKLGRDSPINKLLYARDIPRYKQMVERYYADIRQTISASDQEMNSALAELSRNYTAEVNCLVALHELYKYINKYYDQIITALEEDPTAQKMQLGYRLQQIAAAVENKVTDL</sequence>
<dbReference type="SUPFAM" id="SSF103575">
    <property type="entry name" value="Plexin repeat"/>
    <property type="match status" value="1"/>
</dbReference>
<dbReference type="InterPro" id="IPR057533">
    <property type="entry name" value="PSI_Plexin-B"/>
</dbReference>
<evidence type="ECO:0000256" key="3">
    <source>
        <dbReference type="ARBA" id="ARBA00022475"/>
    </source>
</evidence>
<dbReference type="Pfam" id="PF01833">
    <property type="entry name" value="TIG"/>
    <property type="match status" value="2"/>
</dbReference>
<dbReference type="Gene3D" id="1.10.506.10">
    <property type="entry name" value="GTPase Activation - p120gap, domain 1"/>
    <property type="match status" value="1"/>
</dbReference>
<dbReference type="FunFam" id="2.60.40.10:FF:000705">
    <property type="entry name" value="Plexin B1"/>
    <property type="match status" value="1"/>
</dbReference>
<dbReference type="Pfam" id="PF01437">
    <property type="entry name" value="PSI"/>
    <property type="match status" value="1"/>
</dbReference>
<dbReference type="SMART" id="SM00423">
    <property type="entry name" value="PSI"/>
    <property type="match status" value="3"/>
</dbReference>
<dbReference type="SMART" id="SM00630">
    <property type="entry name" value="Sema"/>
    <property type="match status" value="1"/>
</dbReference>
<dbReference type="Gene3D" id="2.60.40.10">
    <property type="entry name" value="Immunoglobulins"/>
    <property type="match status" value="3"/>
</dbReference>
<dbReference type="CDD" id="cd12793">
    <property type="entry name" value="RasGAP_plexin_B1"/>
    <property type="match status" value="1"/>
</dbReference>
<dbReference type="GO" id="GO:0007162">
    <property type="term" value="P:negative regulation of cell adhesion"/>
    <property type="evidence" value="ECO:0007669"/>
    <property type="project" value="TreeGrafter"/>
</dbReference>
<dbReference type="Pfam" id="PF01403">
    <property type="entry name" value="Sema"/>
    <property type="match status" value="1"/>
</dbReference>
<keyword evidence="11" id="KW-0325">Glycoprotein</keyword>
<dbReference type="SUPFAM" id="SSF81296">
    <property type="entry name" value="E set domains"/>
    <property type="match status" value="2"/>
</dbReference>
<comment type="caution">
    <text evidence="12">Lacks conserved residue(s) required for the propagation of feature annotation.</text>
</comment>
<dbReference type="FunFam" id="2.60.40.10:FF:000203">
    <property type="entry name" value="Plexin B2"/>
    <property type="match status" value="1"/>
</dbReference>
<dbReference type="GO" id="GO:0007411">
    <property type="term" value="P:axon guidance"/>
    <property type="evidence" value="ECO:0007669"/>
    <property type="project" value="UniProtKB-ARBA"/>
</dbReference>
<dbReference type="Pfam" id="PF20170">
    <property type="entry name" value="Plexin_RBD"/>
    <property type="match status" value="1"/>
</dbReference>
<dbReference type="InterPro" id="IPR001627">
    <property type="entry name" value="Semap_dom"/>
</dbReference>
<dbReference type="PANTHER" id="PTHR22625">
    <property type="entry name" value="PLEXIN"/>
    <property type="match status" value="1"/>
</dbReference>
<dbReference type="InterPro" id="IPR002909">
    <property type="entry name" value="IPT_dom"/>
</dbReference>
<dbReference type="GO" id="GO:0002116">
    <property type="term" value="C:semaphorin receptor complex"/>
    <property type="evidence" value="ECO:0007669"/>
    <property type="project" value="TreeGrafter"/>
</dbReference>
<dbReference type="Gene3D" id="3.10.20.90">
    <property type="entry name" value="Phosphatidylinositol 3-kinase Catalytic Subunit, Chain A, domain 1"/>
    <property type="match status" value="1"/>
</dbReference>
<dbReference type="FunFam" id="3.10.20.90:FF:000120">
    <property type="entry name" value="Plexin b1a"/>
    <property type="match status" value="1"/>
</dbReference>
<dbReference type="InterPro" id="IPR015943">
    <property type="entry name" value="WD40/YVTN_repeat-like_dom_sf"/>
</dbReference>
<dbReference type="InterPro" id="IPR014756">
    <property type="entry name" value="Ig_E-set"/>
</dbReference>
<dbReference type="InterPro" id="IPR013548">
    <property type="entry name" value="Plexin_cytoplasmic_RasGAP_dom"/>
</dbReference>
<dbReference type="SMART" id="SM00429">
    <property type="entry name" value="IPT"/>
    <property type="match status" value="2"/>
</dbReference>
<dbReference type="Proteomes" id="UP000472265">
    <property type="component" value="Chromosome 7"/>
</dbReference>
<dbReference type="Gene3D" id="2.130.10.10">
    <property type="entry name" value="YVTN repeat-like/Quinoprotein amine dehydrogenase"/>
    <property type="match status" value="1"/>
</dbReference>
<keyword evidence="8 13" id="KW-0472">Membrane</keyword>
<keyword evidence="5" id="KW-0732">Signal</keyword>
<keyword evidence="3" id="KW-1003">Cell membrane</keyword>
<keyword evidence="9" id="KW-1015">Disulfide bond</keyword>
<dbReference type="InterPro" id="IPR013783">
    <property type="entry name" value="Ig-like_fold"/>
</dbReference>
<dbReference type="Pfam" id="PF24317">
    <property type="entry name" value="PSI_Plexin-B"/>
    <property type="match status" value="1"/>
</dbReference>
<evidence type="ECO:0000256" key="9">
    <source>
        <dbReference type="ARBA" id="ARBA00023157"/>
    </source>
</evidence>
<reference evidence="15" key="3">
    <citation type="submission" date="2025-09" db="UniProtKB">
        <authorList>
            <consortium name="Ensembl"/>
        </authorList>
    </citation>
    <scope>IDENTIFICATION</scope>
</reference>
<dbReference type="InterPro" id="IPR008936">
    <property type="entry name" value="Rho_GTPase_activation_prot"/>
</dbReference>
<evidence type="ECO:0000259" key="14">
    <source>
        <dbReference type="PROSITE" id="PS51004"/>
    </source>
</evidence>
<dbReference type="GeneTree" id="ENSGT01150000286928"/>
<dbReference type="InterPro" id="IPR002165">
    <property type="entry name" value="Plexin_repeat"/>
</dbReference>
<comment type="similarity">
    <text evidence="2">Belongs to the plexin family.</text>
</comment>
<keyword evidence="16" id="KW-1185">Reference proteome</keyword>
<evidence type="ECO:0000256" key="1">
    <source>
        <dbReference type="ARBA" id="ARBA00004251"/>
    </source>
</evidence>
<evidence type="ECO:0000256" key="11">
    <source>
        <dbReference type="ARBA" id="ARBA00023180"/>
    </source>
</evidence>
<name>A0A671U4P2_SPAAU</name>
<comment type="subcellular location">
    <subcellularLocation>
        <location evidence="1">Cell membrane</location>
        <topology evidence="1">Single-pass type I membrane protein</topology>
    </subcellularLocation>
</comment>
<dbReference type="Pfam" id="PF17960">
    <property type="entry name" value="TIG_plexin"/>
    <property type="match status" value="1"/>
</dbReference>
<dbReference type="FunFam" id="1.10.506.10:FF:000010">
    <property type="entry name" value="Plexin B1"/>
    <property type="match status" value="1"/>
</dbReference>
<evidence type="ECO:0000256" key="5">
    <source>
        <dbReference type="ARBA" id="ARBA00022729"/>
    </source>
</evidence>
<dbReference type="FunFam" id="1.10.506.10:FF:000012">
    <property type="entry name" value="Plexin B1"/>
    <property type="match status" value="1"/>
</dbReference>
<dbReference type="GO" id="GO:0030334">
    <property type="term" value="P:regulation of cell migration"/>
    <property type="evidence" value="ECO:0007669"/>
    <property type="project" value="TreeGrafter"/>
</dbReference>
<protein>
    <submittedName>
        <fullName evidence="15">Plexin b1a</fullName>
    </submittedName>
</protein>
<accession>A0A671U4P2</accession>